<keyword evidence="3" id="KW-1185">Reference proteome</keyword>
<feature type="transmembrane region" description="Helical" evidence="1">
    <location>
        <begin position="32"/>
        <end position="57"/>
    </location>
</feature>
<evidence type="ECO:0000256" key="1">
    <source>
        <dbReference type="SAM" id="Phobius"/>
    </source>
</evidence>
<feature type="transmembrane region" description="Helical" evidence="1">
    <location>
        <begin position="189"/>
        <end position="212"/>
    </location>
</feature>
<dbReference type="Proteomes" id="UP000545507">
    <property type="component" value="Unassembled WGS sequence"/>
</dbReference>
<evidence type="ECO:0000313" key="3">
    <source>
        <dbReference type="Proteomes" id="UP000545507"/>
    </source>
</evidence>
<feature type="transmembrane region" description="Helical" evidence="1">
    <location>
        <begin position="224"/>
        <end position="245"/>
    </location>
</feature>
<evidence type="ECO:0008006" key="4">
    <source>
        <dbReference type="Google" id="ProtNLM"/>
    </source>
</evidence>
<sequence>MKLRNVPAGTGLQWVKLGIQTFFRQPLALSGLFFMFMAAVSVLSIIPILGTALSAVLTPAANLGLMAASREASAGRFPMPSTLVSAFRGSREQKRAMLVLGSIYAGCLLLVLATAALLGPAAPVGEVETSVTPQMMQDLLGSPGLWFALLVYIPVLMMFWHAPALVHWHGVSPVKSLFFSALACWQNKGALLVFAIGWMGVFLLSGLVISFLGSVLGGAQALNIIMYPAVLFVASMFYASVYFTFRDSFDTGAEPEQLPSTTGDPT</sequence>
<dbReference type="InterPro" id="IPR047798">
    <property type="entry name" value="BPSS1780-like"/>
</dbReference>
<feature type="transmembrane region" description="Helical" evidence="1">
    <location>
        <begin position="98"/>
        <end position="124"/>
    </location>
</feature>
<dbReference type="AlphaFoldDB" id="A0A7Y8H2Y6"/>
<dbReference type="NCBIfam" id="NF041043">
    <property type="entry name" value="BPSS1780_fam"/>
    <property type="match status" value="1"/>
</dbReference>
<accession>A0A7Y8H2Y6</accession>
<keyword evidence="1" id="KW-0472">Membrane</keyword>
<name>A0A7Y8H2Y6_9BURK</name>
<reference evidence="2 3" key="1">
    <citation type="submission" date="2019-09" db="EMBL/GenBank/DDBJ databases">
        <title>Hydrogenophaga aromatica sp. nov., isolated from a para-xylene-degrading enrichment culture.</title>
        <authorList>
            <person name="Tancsics A."/>
            <person name="Banerjee S."/>
        </authorList>
    </citation>
    <scope>NUCLEOTIDE SEQUENCE [LARGE SCALE GENOMIC DNA]</scope>
    <source>
        <strain evidence="2 3">D2P1</strain>
    </source>
</reference>
<protein>
    <recommendedName>
        <fullName evidence="4">Transmembrane protein</fullName>
    </recommendedName>
</protein>
<keyword evidence="1" id="KW-0812">Transmembrane</keyword>
<dbReference type="RefSeq" id="WP_177139517.1">
    <property type="nucleotide sequence ID" value="NZ_VYGV01000028.1"/>
</dbReference>
<gene>
    <name evidence="2" type="ORF">F3K02_26180</name>
</gene>
<dbReference type="EMBL" id="VYGV01000028">
    <property type="protein sequence ID" value="NWF48722.1"/>
    <property type="molecule type" value="Genomic_DNA"/>
</dbReference>
<organism evidence="2 3">
    <name type="scientific">Hydrogenophaga aromaticivorans</name>
    <dbReference type="NCBI Taxonomy" id="2610898"/>
    <lineage>
        <taxon>Bacteria</taxon>
        <taxon>Pseudomonadati</taxon>
        <taxon>Pseudomonadota</taxon>
        <taxon>Betaproteobacteria</taxon>
        <taxon>Burkholderiales</taxon>
        <taxon>Comamonadaceae</taxon>
        <taxon>Hydrogenophaga</taxon>
    </lineage>
</organism>
<evidence type="ECO:0000313" key="2">
    <source>
        <dbReference type="EMBL" id="NWF48722.1"/>
    </source>
</evidence>
<keyword evidence="1" id="KW-1133">Transmembrane helix</keyword>
<comment type="caution">
    <text evidence="2">The sequence shown here is derived from an EMBL/GenBank/DDBJ whole genome shotgun (WGS) entry which is preliminary data.</text>
</comment>
<proteinExistence type="predicted"/>
<feature type="transmembrane region" description="Helical" evidence="1">
    <location>
        <begin position="144"/>
        <end position="168"/>
    </location>
</feature>